<evidence type="ECO:0000256" key="9">
    <source>
        <dbReference type="ARBA" id="ARBA00061157"/>
    </source>
</evidence>
<evidence type="ECO:0000256" key="1">
    <source>
        <dbReference type="ARBA" id="ARBA00004123"/>
    </source>
</evidence>
<dbReference type="PANTHER" id="PTHR31221">
    <property type="entry name" value="WRKY TRANSCRIPTION FACTOR PROTEIN 1-RELATED"/>
    <property type="match status" value="1"/>
</dbReference>
<evidence type="ECO:0000256" key="8">
    <source>
        <dbReference type="ARBA" id="ARBA00023242"/>
    </source>
</evidence>
<evidence type="ECO:0000256" key="7">
    <source>
        <dbReference type="ARBA" id="ARBA00023163"/>
    </source>
</evidence>
<evidence type="ECO:0000259" key="11">
    <source>
        <dbReference type="PROSITE" id="PS50811"/>
    </source>
</evidence>
<proteinExistence type="inferred from homology"/>
<dbReference type="OrthoDB" id="1918969at2759"/>
<comment type="caution">
    <text evidence="12">The sequence shown here is derived from an EMBL/GenBank/DDBJ whole genome shotgun (WGS) entry which is preliminary data.</text>
</comment>
<protein>
    <recommendedName>
        <fullName evidence="11">WRKY domain-containing protein</fullName>
    </recommendedName>
</protein>
<dbReference type="Gene3D" id="2.20.25.80">
    <property type="entry name" value="WRKY domain"/>
    <property type="match status" value="2"/>
</dbReference>
<keyword evidence="8" id="KW-0539">Nucleus</keyword>
<name>A0A5N6PE80_9ASTR</name>
<dbReference type="Pfam" id="PF03106">
    <property type="entry name" value="WRKY"/>
    <property type="match status" value="2"/>
</dbReference>
<comment type="subcellular location">
    <subcellularLocation>
        <location evidence="1">Nucleus</location>
    </subcellularLocation>
</comment>
<dbReference type="AlphaFoldDB" id="A0A5N6PE80"/>
<feature type="compositionally biased region" description="Polar residues" evidence="10">
    <location>
        <begin position="407"/>
        <end position="430"/>
    </location>
</feature>
<feature type="region of interest" description="Disordered" evidence="10">
    <location>
        <begin position="103"/>
        <end position="126"/>
    </location>
</feature>
<dbReference type="SMART" id="SM00774">
    <property type="entry name" value="WRKY"/>
    <property type="match status" value="2"/>
</dbReference>
<dbReference type="FunFam" id="2.20.25.80:FF:000003">
    <property type="entry name" value="WRKY transcription factor 57"/>
    <property type="match status" value="1"/>
</dbReference>
<dbReference type="GO" id="GO:0005634">
    <property type="term" value="C:nucleus"/>
    <property type="evidence" value="ECO:0007669"/>
    <property type="project" value="UniProtKB-SubCell"/>
</dbReference>
<evidence type="ECO:0000256" key="5">
    <source>
        <dbReference type="ARBA" id="ARBA00023015"/>
    </source>
</evidence>
<dbReference type="PROSITE" id="PS50811">
    <property type="entry name" value="WRKY"/>
    <property type="match status" value="2"/>
</dbReference>
<dbReference type="EMBL" id="SZYD01000005">
    <property type="protein sequence ID" value="KAD6120323.1"/>
    <property type="molecule type" value="Genomic_DNA"/>
</dbReference>
<dbReference type="InterPro" id="IPR036576">
    <property type="entry name" value="WRKY_dom_sf"/>
</dbReference>
<keyword evidence="6" id="KW-0238">DNA-binding</keyword>
<evidence type="ECO:0000313" key="12">
    <source>
        <dbReference type="EMBL" id="KAD6120323.1"/>
    </source>
</evidence>
<dbReference type="GO" id="GO:0043565">
    <property type="term" value="F:sequence-specific DNA binding"/>
    <property type="evidence" value="ECO:0007669"/>
    <property type="project" value="InterPro"/>
</dbReference>
<evidence type="ECO:0000256" key="3">
    <source>
        <dbReference type="ARBA" id="ARBA00022737"/>
    </source>
</evidence>
<feature type="domain" description="WRKY" evidence="11">
    <location>
        <begin position="335"/>
        <end position="400"/>
    </location>
</feature>
<dbReference type="FunFam" id="2.20.25.80:FF:000006">
    <property type="entry name" value="WRKY transcription factor"/>
    <property type="match status" value="1"/>
</dbReference>
<feature type="region of interest" description="Disordered" evidence="10">
    <location>
        <begin position="393"/>
        <end position="430"/>
    </location>
</feature>
<organism evidence="12 13">
    <name type="scientific">Mikania micrantha</name>
    <name type="common">bitter vine</name>
    <dbReference type="NCBI Taxonomy" id="192012"/>
    <lineage>
        <taxon>Eukaryota</taxon>
        <taxon>Viridiplantae</taxon>
        <taxon>Streptophyta</taxon>
        <taxon>Embryophyta</taxon>
        <taxon>Tracheophyta</taxon>
        <taxon>Spermatophyta</taxon>
        <taxon>Magnoliopsida</taxon>
        <taxon>eudicotyledons</taxon>
        <taxon>Gunneridae</taxon>
        <taxon>Pentapetalae</taxon>
        <taxon>asterids</taxon>
        <taxon>campanulids</taxon>
        <taxon>Asterales</taxon>
        <taxon>Asteraceae</taxon>
        <taxon>Asteroideae</taxon>
        <taxon>Heliantheae alliance</taxon>
        <taxon>Eupatorieae</taxon>
        <taxon>Mikania</taxon>
    </lineage>
</organism>
<accession>A0A5N6PE80</accession>
<feature type="compositionally biased region" description="Polar residues" evidence="10">
    <location>
        <begin position="104"/>
        <end position="121"/>
    </location>
</feature>
<keyword evidence="2" id="KW-0479">Metal-binding</keyword>
<reference evidence="12 13" key="1">
    <citation type="submission" date="2019-05" db="EMBL/GenBank/DDBJ databases">
        <title>Mikania micrantha, genome provides insights into the molecular mechanism of rapid growth.</title>
        <authorList>
            <person name="Liu B."/>
        </authorList>
    </citation>
    <scope>NUCLEOTIDE SEQUENCE [LARGE SCALE GENOMIC DNA]</scope>
    <source>
        <strain evidence="12">NLD-2019</strain>
        <tissue evidence="12">Leaf</tissue>
    </source>
</reference>
<keyword evidence="7" id="KW-0804">Transcription</keyword>
<evidence type="ECO:0000256" key="4">
    <source>
        <dbReference type="ARBA" id="ARBA00022833"/>
    </source>
</evidence>
<dbReference type="Proteomes" id="UP000326396">
    <property type="component" value="Linkage Group LG13"/>
</dbReference>
<comment type="similarity">
    <text evidence="9">Belongs to the WRKY group I family.</text>
</comment>
<dbReference type="SUPFAM" id="SSF118290">
    <property type="entry name" value="WRKY DNA-binding domain"/>
    <property type="match status" value="2"/>
</dbReference>
<dbReference type="InterPro" id="IPR044810">
    <property type="entry name" value="WRKY_plant"/>
</dbReference>
<dbReference type="InterPro" id="IPR003657">
    <property type="entry name" value="WRKY_dom"/>
</dbReference>
<dbReference type="PANTHER" id="PTHR31221:SF272">
    <property type="entry name" value="WRKY DOMAIN-CONTAINING PROTEIN-RELATED"/>
    <property type="match status" value="1"/>
</dbReference>
<dbReference type="GO" id="GO:0046872">
    <property type="term" value="F:metal ion binding"/>
    <property type="evidence" value="ECO:0007669"/>
    <property type="project" value="UniProtKB-KW"/>
</dbReference>
<keyword evidence="13" id="KW-1185">Reference proteome</keyword>
<keyword evidence="5" id="KW-0805">Transcription regulation</keyword>
<evidence type="ECO:0000256" key="2">
    <source>
        <dbReference type="ARBA" id="ARBA00022723"/>
    </source>
</evidence>
<gene>
    <name evidence="12" type="ORF">E3N88_11594</name>
</gene>
<sequence>MDSSGGRSNTSSSISRHPRLSYYNSISNLVSNDNKNEELNSVSFDFSNGINESSNQFLTPFSPYSFISTYPNQFLDSPSFLFNSDIISSPIGNYLGYDFEEPKTNVSDASRPQTSPTSISRNKMEEGIKSEVLDWNDKSQPSQIDFPMQISKIEPQPELVQSPHKDCNLDPIQDPKKQSRFEDGYNWRKYGQKQVKGSQKPRSYFKCSYPNCQTKKKVEKDLNGYITKIIYKGKHNHSMPQNKKNFSFNSFQNTAIFDYSIDKNRFEPFSPNSLASFKEPEYDRDSTFSISGNDSSEKEPNAKRWKIDEAECETISYAAGSKTVQEPRVVIETKSEIDILDDGYKWRKYGQKVVKGNPNPRSYYKCTNTGCPVRKLVERASHDLRSVITTYEGKHNHGVPSRGGGSYATNQQPKSYSITKTGNNSMPETSLPLTNYSYNVHGKRGLSNENGQAYIDQKLEDFGFMGSSYLNQDNWARDNLLAKTKEEPESEFIYNSF</sequence>
<evidence type="ECO:0000256" key="6">
    <source>
        <dbReference type="ARBA" id="ARBA00023125"/>
    </source>
</evidence>
<evidence type="ECO:0000256" key="10">
    <source>
        <dbReference type="SAM" id="MobiDB-lite"/>
    </source>
</evidence>
<keyword evidence="3" id="KW-0677">Repeat</keyword>
<dbReference type="GO" id="GO:0003700">
    <property type="term" value="F:DNA-binding transcription factor activity"/>
    <property type="evidence" value="ECO:0007669"/>
    <property type="project" value="InterPro"/>
</dbReference>
<feature type="domain" description="WRKY" evidence="11">
    <location>
        <begin position="176"/>
        <end position="240"/>
    </location>
</feature>
<evidence type="ECO:0000313" key="13">
    <source>
        <dbReference type="Proteomes" id="UP000326396"/>
    </source>
</evidence>
<keyword evidence="4" id="KW-0862">Zinc</keyword>